<dbReference type="Pfam" id="PF03401">
    <property type="entry name" value="TctC"/>
    <property type="match status" value="1"/>
</dbReference>
<dbReference type="Gene3D" id="3.40.190.10">
    <property type="entry name" value="Periplasmic binding protein-like II"/>
    <property type="match status" value="1"/>
</dbReference>
<sequence length="334" mass="36287">MPQRLFAALIPAMLGAGAAFLPLTPALAWEPSKPVEIIVPFSAGGASDQMARTIQGIVQKHRFTTQPVIVVNKPAAGGAEGMLDIQKSAGDAHKLITTSSGIFMTPMATKLPLSWTDYTPVAMMAQDSFLLWVNARSPYKTAADFLDAARKASLPLKIGGTSSKREDNLIVFAMEKRAGAKFAYIPYTSGGQASTQLSGNHVEANTNNPAEDLANWRGGATRPLCVFAEKPMTYSEPVTEGASWADIPTCASQGLNVSYQMLRGMFMPGRVTRDQQAFYVDMFKKVSETPEWKEYLARNALVPDYRDGEAFTAFLKADEAKHEQLMTEAGFMAK</sequence>
<dbReference type="InterPro" id="IPR042100">
    <property type="entry name" value="Bug_dom1"/>
</dbReference>
<dbReference type="Gene3D" id="3.40.190.150">
    <property type="entry name" value="Bordetella uptake gene, domain 1"/>
    <property type="match status" value="1"/>
</dbReference>
<dbReference type="CDD" id="cd07012">
    <property type="entry name" value="PBP2_Bug_TTT"/>
    <property type="match status" value="1"/>
</dbReference>
<dbReference type="EMBL" id="JALBUU010000004">
    <property type="protein sequence ID" value="MCI0753637.1"/>
    <property type="molecule type" value="Genomic_DNA"/>
</dbReference>
<dbReference type="RefSeq" id="WP_241792796.1">
    <property type="nucleotide sequence ID" value="NZ_JALBUU010000004.1"/>
</dbReference>
<evidence type="ECO:0000256" key="1">
    <source>
        <dbReference type="ARBA" id="ARBA00006987"/>
    </source>
</evidence>
<dbReference type="PANTHER" id="PTHR42928:SF1">
    <property type="entry name" value="BLR4371 PROTEIN"/>
    <property type="match status" value="1"/>
</dbReference>
<dbReference type="PANTHER" id="PTHR42928">
    <property type="entry name" value="TRICARBOXYLATE-BINDING PROTEIN"/>
    <property type="match status" value="1"/>
</dbReference>
<reference evidence="2 3" key="1">
    <citation type="submission" date="2022-03" db="EMBL/GenBank/DDBJ databases">
        <title>Complete genome analysis of Roseomonas KG 17.1 : a prolific producer of plant growth promoters.</title>
        <authorList>
            <person name="Saadouli I."/>
            <person name="Najjari A."/>
            <person name="Mosbah A."/>
            <person name="Ouzari H.I."/>
        </authorList>
    </citation>
    <scope>NUCLEOTIDE SEQUENCE [LARGE SCALE GENOMIC DNA]</scope>
    <source>
        <strain evidence="2 3">KG17-1</strain>
    </source>
</reference>
<name>A0ABS9W2W8_9PROT</name>
<gene>
    <name evidence="2" type="ORF">MON41_07685</name>
</gene>
<organism evidence="2 3">
    <name type="scientific">Teichococcus vastitatis</name>
    <dbReference type="NCBI Taxonomy" id="2307076"/>
    <lineage>
        <taxon>Bacteria</taxon>
        <taxon>Pseudomonadati</taxon>
        <taxon>Pseudomonadota</taxon>
        <taxon>Alphaproteobacteria</taxon>
        <taxon>Acetobacterales</taxon>
        <taxon>Roseomonadaceae</taxon>
        <taxon>Roseomonas</taxon>
    </lineage>
</organism>
<comment type="similarity">
    <text evidence="1">Belongs to the UPF0065 (bug) family.</text>
</comment>
<proteinExistence type="inferred from homology"/>
<dbReference type="PIRSF" id="PIRSF017082">
    <property type="entry name" value="YflP"/>
    <property type="match status" value="1"/>
</dbReference>
<dbReference type="InterPro" id="IPR005064">
    <property type="entry name" value="BUG"/>
</dbReference>
<keyword evidence="3" id="KW-1185">Reference proteome</keyword>
<dbReference type="Proteomes" id="UP001201985">
    <property type="component" value="Unassembled WGS sequence"/>
</dbReference>
<comment type="caution">
    <text evidence="2">The sequence shown here is derived from an EMBL/GenBank/DDBJ whole genome shotgun (WGS) entry which is preliminary data.</text>
</comment>
<evidence type="ECO:0000313" key="2">
    <source>
        <dbReference type="EMBL" id="MCI0753637.1"/>
    </source>
</evidence>
<accession>A0ABS9W2W8</accession>
<evidence type="ECO:0000313" key="3">
    <source>
        <dbReference type="Proteomes" id="UP001201985"/>
    </source>
</evidence>
<protein>
    <submittedName>
        <fullName evidence="2">Tripartite tricarboxylate transporter substrate binding protein</fullName>
    </submittedName>
</protein>